<dbReference type="AlphaFoldDB" id="A0AA38T967"/>
<accession>A0AA38T967</accession>
<protein>
    <submittedName>
        <fullName evidence="1">Uncharacterized protein</fullName>
    </submittedName>
</protein>
<proteinExistence type="predicted"/>
<sequence length="92" mass="10252">MGLSAWEDSLAASVEKFELGGVSPTELAVIVKNHCSNGTASEGLGFKIDEIVQAWNEMYDISMQYAYLGFENDYEEHRFSDCLELYGCQVSL</sequence>
<comment type="caution">
    <text evidence="1">The sequence shown here is derived from an EMBL/GenBank/DDBJ whole genome shotgun (WGS) entry which is preliminary data.</text>
</comment>
<dbReference type="PANTHER" id="PTHR46183:SF20">
    <property type="entry name" value="43KDA POSTSYNAPTIC PROTEIN"/>
    <property type="match status" value="1"/>
</dbReference>
<evidence type="ECO:0000313" key="1">
    <source>
        <dbReference type="EMBL" id="KAJ9546563.1"/>
    </source>
</evidence>
<organism evidence="1 2">
    <name type="scientific">Centaurea solstitialis</name>
    <name type="common">yellow star-thistle</name>
    <dbReference type="NCBI Taxonomy" id="347529"/>
    <lineage>
        <taxon>Eukaryota</taxon>
        <taxon>Viridiplantae</taxon>
        <taxon>Streptophyta</taxon>
        <taxon>Embryophyta</taxon>
        <taxon>Tracheophyta</taxon>
        <taxon>Spermatophyta</taxon>
        <taxon>Magnoliopsida</taxon>
        <taxon>eudicotyledons</taxon>
        <taxon>Gunneridae</taxon>
        <taxon>Pentapetalae</taxon>
        <taxon>asterids</taxon>
        <taxon>campanulids</taxon>
        <taxon>Asterales</taxon>
        <taxon>Asteraceae</taxon>
        <taxon>Carduoideae</taxon>
        <taxon>Cardueae</taxon>
        <taxon>Centaureinae</taxon>
        <taxon>Centaurea</taxon>
    </lineage>
</organism>
<reference evidence="1" key="1">
    <citation type="submission" date="2023-03" db="EMBL/GenBank/DDBJ databases">
        <title>Chromosome-scale reference genome and RAD-based genetic map of yellow starthistle (Centaurea solstitialis) reveal putative structural variation and QTLs associated with invader traits.</title>
        <authorList>
            <person name="Reatini B."/>
            <person name="Cang F.A."/>
            <person name="Jiang Q."/>
            <person name="Mckibben M.T.W."/>
            <person name="Barker M.S."/>
            <person name="Rieseberg L.H."/>
            <person name="Dlugosch K.M."/>
        </authorList>
    </citation>
    <scope>NUCLEOTIDE SEQUENCE</scope>
    <source>
        <strain evidence="1">CAN-66</strain>
        <tissue evidence="1">Leaf</tissue>
    </source>
</reference>
<dbReference type="EMBL" id="JARYMX010000005">
    <property type="protein sequence ID" value="KAJ9546563.1"/>
    <property type="molecule type" value="Genomic_DNA"/>
</dbReference>
<dbReference type="Proteomes" id="UP001172457">
    <property type="component" value="Chromosome 5"/>
</dbReference>
<dbReference type="InterPro" id="IPR044517">
    <property type="entry name" value="PHOX1-4"/>
</dbReference>
<keyword evidence="2" id="KW-1185">Reference proteome</keyword>
<dbReference type="PANTHER" id="PTHR46183">
    <property type="entry name" value="PROTEIN CLMP1"/>
    <property type="match status" value="1"/>
</dbReference>
<name>A0AA38T967_9ASTR</name>
<evidence type="ECO:0000313" key="2">
    <source>
        <dbReference type="Proteomes" id="UP001172457"/>
    </source>
</evidence>
<gene>
    <name evidence="1" type="ORF">OSB04_019106</name>
</gene>